<evidence type="ECO:0000313" key="1">
    <source>
        <dbReference type="EMBL" id="KAF3336521.1"/>
    </source>
</evidence>
<reference evidence="1" key="1">
    <citation type="submission" date="2020-01" db="EMBL/GenBank/DDBJ databases">
        <title>Genome sequence of Kobresia littledalei, the first chromosome-level genome in the family Cyperaceae.</title>
        <authorList>
            <person name="Qu G."/>
        </authorList>
    </citation>
    <scope>NUCLEOTIDE SEQUENCE</scope>
    <source>
        <strain evidence="1">C.B.Clarke</strain>
        <tissue evidence="1">Leaf</tissue>
    </source>
</reference>
<organism evidence="1 2">
    <name type="scientific">Carex littledalei</name>
    <dbReference type="NCBI Taxonomy" id="544730"/>
    <lineage>
        <taxon>Eukaryota</taxon>
        <taxon>Viridiplantae</taxon>
        <taxon>Streptophyta</taxon>
        <taxon>Embryophyta</taxon>
        <taxon>Tracheophyta</taxon>
        <taxon>Spermatophyta</taxon>
        <taxon>Magnoliopsida</taxon>
        <taxon>Liliopsida</taxon>
        <taxon>Poales</taxon>
        <taxon>Cyperaceae</taxon>
        <taxon>Cyperoideae</taxon>
        <taxon>Cariceae</taxon>
        <taxon>Carex</taxon>
        <taxon>Carex subgen. Euthyceras</taxon>
    </lineage>
</organism>
<dbReference type="AlphaFoldDB" id="A0A833VF57"/>
<proteinExistence type="predicted"/>
<dbReference type="EMBL" id="SWLB01000007">
    <property type="protein sequence ID" value="KAF3336521.1"/>
    <property type="molecule type" value="Genomic_DNA"/>
</dbReference>
<comment type="caution">
    <text evidence="1">The sequence shown here is derived from an EMBL/GenBank/DDBJ whole genome shotgun (WGS) entry which is preliminary data.</text>
</comment>
<gene>
    <name evidence="1" type="ORF">FCM35_KLT19107</name>
</gene>
<sequence length="135" mass="15279">MKALRLAQLEYRLEMFQRVYWGLEPAIKLESDGIFVIDSKKNKSNRGTTVTVFSISVINLKAVNCQDDDIISDDSHDCILKPTFLDEGEPDFESGRLLMVGSISEVSGDVFKVDTELTVERKEEVTEKSKEAKQM</sequence>
<protein>
    <submittedName>
        <fullName evidence="1">Uncharacterized protein</fullName>
    </submittedName>
</protein>
<keyword evidence="2" id="KW-1185">Reference proteome</keyword>
<evidence type="ECO:0000313" key="2">
    <source>
        <dbReference type="Proteomes" id="UP000623129"/>
    </source>
</evidence>
<name>A0A833VF57_9POAL</name>
<accession>A0A833VF57</accession>
<dbReference type="OrthoDB" id="428895at2759"/>
<dbReference type="Proteomes" id="UP000623129">
    <property type="component" value="Unassembled WGS sequence"/>
</dbReference>